<dbReference type="EMBL" id="JACIET010000002">
    <property type="protein sequence ID" value="MBB4014025.1"/>
    <property type="molecule type" value="Genomic_DNA"/>
</dbReference>
<dbReference type="SUPFAM" id="SSF158682">
    <property type="entry name" value="TerB-like"/>
    <property type="match status" value="1"/>
</dbReference>
<proteinExistence type="predicted"/>
<organism evidence="1 2">
    <name type="scientific">Niveibacterium umoris</name>
    <dbReference type="NCBI Taxonomy" id="1193620"/>
    <lineage>
        <taxon>Bacteria</taxon>
        <taxon>Pseudomonadati</taxon>
        <taxon>Pseudomonadota</taxon>
        <taxon>Betaproteobacteria</taxon>
        <taxon>Rhodocyclales</taxon>
        <taxon>Rhodocyclaceae</taxon>
        <taxon>Niveibacterium</taxon>
    </lineage>
</organism>
<sequence length="153" mass="16998">MRHYAVDSPEAKARLVALALLADGAIDLNEIEALERHEVVTRLGLDQACFDRVVREFCEDMLVSANRGPSGQVELDEETIDALLDDIRDPQIRKRMLRAVLDIVNADGRLAEGEAVLVSHAMASWGLDLYDVANTAHWRRLDRGTSTMPAVPH</sequence>
<protein>
    <submittedName>
        <fullName evidence="1">Putative tellurite resistance protein B-like protein</fullName>
    </submittedName>
</protein>
<comment type="caution">
    <text evidence="1">The sequence shown here is derived from an EMBL/GenBank/DDBJ whole genome shotgun (WGS) entry which is preliminary data.</text>
</comment>
<evidence type="ECO:0000313" key="1">
    <source>
        <dbReference type="EMBL" id="MBB4014025.1"/>
    </source>
</evidence>
<name>A0A840BL96_9RHOO</name>
<reference evidence="1 2" key="1">
    <citation type="submission" date="2020-08" db="EMBL/GenBank/DDBJ databases">
        <title>Genomic Encyclopedia of Type Strains, Phase IV (KMG-IV): sequencing the most valuable type-strain genomes for metagenomic binning, comparative biology and taxonomic classification.</title>
        <authorList>
            <person name="Goeker M."/>
        </authorList>
    </citation>
    <scope>NUCLEOTIDE SEQUENCE [LARGE SCALE GENOMIC DNA]</scope>
    <source>
        <strain evidence="1 2">DSM 106739</strain>
    </source>
</reference>
<dbReference type="AlphaFoldDB" id="A0A840BL96"/>
<evidence type="ECO:0000313" key="2">
    <source>
        <dbReference type="Proteomes" id="UP000561045"/>
    </source>
</evidence>
<dbReference type="Proteomes" id="UP000561045">
    <property type="component" value="Unassembled WGS sequence"/>
</dbReference>
<dbReference type="Gene3D" id="1.10.3680.10">
    <property type="entry name" value="TerB-like"/>
    <property type="match status" value="1"/>
</dbReference>
<dbReference type="RefSeq" id="WP_183635928.1">
    <property type="nucleotide sequence ID" value="NZ_BAABLE010000005.1"/>
</dbReference>
<gene>
    <name evidence="1" type="ORF">GGR36_003371</name>
</gene>
<keyword evidence="2" id="KW-1185">Reference proteome</keyword>
<accession>A0A840BL96</accession>
<dbReference type="InterPro" id="IPR029024">
    <property type="entry name" value="TerB-like"/>
</dbReference>